<dbReference type="Proteomes" id="UP000183454">
    <property type="component" value="Unassembled WGS sequence"/>
</dbReference>
<sequence length="305" mass="32602">MIFPRMIAVNAKSLMVILLYIFATLSWAEIEVAIPPLKTHVTDLTHTLTKSEITQLEQQLAEYEIKKGTQVAILLVSTTQPETIEQYSMRVAEAWKLGRKGVDDAVLLLVAKNDRALRIEVGYGLEGVLPDVVAKRIIDEFIVPKFRKGDFAAGIQAGINHILKTIEGEPLPPPSIKRDTDISNEPSIILNNIIPILLLSLVLGRMLQAMFGRLIGASVIGTIAGSIVWFIFSSLAIAIFVAIVIFILSLFENSNQGIYRGGRSSWPGGGSFGGGGFRGRGGGLGGGGFRGGGGGFGGGGASGRW</sequence>
<evidence type="ECO:0000313" key="3">
    <source>
        <dbReference type="EMBL" id="SDX00306.1"/>
    </source>
</evidence>
<keyword evidence="1" id="KW-0472">Membrane</keyword>
<feature type="transmembrane region" description="Helical" evidence="1">
    <location>
        <begin position="219"/>
        <end position="251"/>
    </location>
</feature>
<feature type="domain" description="TPM" evidence="2">
    <location>
        <begin position="41"/>
        <end position="163"/>
    </location>
</feature>
<dbReference type="RefSeq" id="WP_244505847.1">
    <property type="nucleotide sequence ID" value="NZ_FNNH01000047.1"/>
</dbReference>
<reference evidence="3 4" key="1">
    <citation type="submission" date="2016-10" db="EMBL/GenBank/DDBJ databases">
        <authorList>
            <person name="de Groot N.N."/>
        </authorList>
    </citation>
    <scope>NUCLEOTIDE SEQUENCE [LARGE SCALE GENOMIC DNA]</scope>
    <source>
        <strain evidence="3 4">Nm110</strain>
    </source>
</reference>
<proteinExistence type="predicted"/>
<organism evidence="3 4">
    <name type="scientific">Nitrosomonas communis</name>
    <dbReference type="NCBI Taxonomy" id="44574"/>
    <lineage>
        <taxon>Bacteria</taxon>
        <taxon>Pseudomonadati</taxon>
        <taxon>Pseudomonadota</taxon>
        <taxon>Betaproteobacteria</taxon>
        <taxon>Nitrosomonadales</taxon>
        <taxon>Nitrosomonadaceae</taxon>
        <taxon>Nitrosomonas</taxon>
    </lineage>
</organism>
<feature type="transmembrane region" description="Helical" evidence="1">
    <location>
        <begin position="188"/>
        <end position="207"/>
    </location>
</feature>
<dbReference type="Pfam" id="PF04536">
    <property type="entry name" value="TPM_phosphatase"/>
    <property type="match status" value="1"/>
</dbReference>
<dbReference type="PANTHER" id="PTHR30373">
    <property type="entry name" value="UPF0603 PROTEIN YGCG"/>
    <property type="match status" value="1"/>
</dbReference>
<accession>A0A1H2Y5B0</accession>
<gene>
    <name evidence="3" type="ORF">SAMN05421882_10474</name>
</gene>
<evidence type="ECO:0000313" key="4">
    <source>
        <dbReference type="Proteomes" id="UP000183454"/>
    </source>
</evidence>
<name>A0A1H2Y5B0_9PROT</name>
<evidence type="ECO:0000256" key="1">
    <source>
        <dbReference type="SAM" id="Phobius"/>
    </source>
</evidence>
<dbReference type="AlphaFoldDB" id="A0A1H2Y5B0"/>
<protein>
    <recommendedName>
        <fullName evidence="2">TPM domain-containing protein</fullName>
    </recommendedName>
</protein>
<dbReference type="Gene3D" id="3.10.310.50">
    <property type="match status" value="1"/>
</dbReference>
<dbReference type="InterPro" id="IPR007621">
    <property type="entry name" value="TPM_dom"/>
</dbReference>
<dbReference type="EMBL" id="FNNH01000047">
    <property type="protein sequence ID" value="SDX00306.1"/>
    <property type="molecule type" value="Genomic_DNA"/>
</dbReference>
<dbReference type="PANTHER" id="PTHR30373:SF2">
    <property type="entry name" value="UPF0603 PROTEIN YGCG"/>
    <property type="match status" value="1"/>
</dbReference>
<evidence type="ECO:0000259" key="2">
    <source>
        <dbReference type="Pfam" id="PF04536"/>
    </source>
</evidence>
<keyword evidence="1" id="KW-1133">Transmembrane helix</keyword>
<keyword evidence="1" id="KW-0812">Transmembrane</keyword>